<proteinExistence type="predicted"/>
<dbReference type="EMBL" id="WBMO01000001">
    <property type="protein sequence ID" value="MDV2474244.1"/>
    <property type="molecule type" value="Genomic_DNA"/>
</dbReference>
<reference evidence="3 4" key="1">
    <citation type="submission" date="2019-10" db="EMBL/GenBank/DDBJ databases">
        <title>Draft Genome Assembly of Rhodococcus zopfii DSM44189.</title>
        <authorList>
            <person name="Sutton J.M."/>
            <person name="Akob D.M."/>
            <person name="Bushman T.J."/>
        </authorList>
    </citation>
    <scope>NUCLEOTIDE SEQUENCE [LARGE SCALE GENOMIC DNA]</scope>
    <source>
        <strain evidence="3 4">DSM 44189</strain>
    </source>
</reference>
<dbReference type="Proteomes" id="UP001275440">
    <property type="component" value="Unassembled WGS sequence"/>
</dbReference>
<keyword evidence="4" id="KW-1185">Reference proteome</keyword>
<keyword evidence="2" id="KW-0732">Signal</keyword>
<feature type="compositionally biased region" description="Low complexity" evidence="1">
    <location>
        <begin position="87"/>
        <end position="98"/>
    </location>
</feature>
<accession>A0ABU3WKU1</accession>
<evidence type="ECO:0000256" key="2">
    <source>
        <dbReference type="SAM" id="SignalP"/>
    </source>
</evidence>
<gene>
    <name evidence="3" type="ORF">F8M49_00380</name>
</gene>
<comment type="caution">
    <text evidence="3">The sequence shown here is derived from an EMBL/GenBank/DDBJ whole genome shotgun (WGS) entry which is preliminary data.</text>
</comment>
<evidence type="ECO:0000256" key="1">
    <source>
        <dbReference type="SAM" id="MobiDB-lite"/>
    </source>
</evidence>
<feature type="region of interest" description="Disordered" evidence="1">
    <location>
        <begin position="73"/>
        <end position="110"/>
    </location>
</feature>
<evidence type="ECO:0000313" key="4">
    <source>
        <dbReference type="Proteomes" id="UP001275440"/>
    </source>
</evidence>
<protein>
    <recommendedName>
        <fullName evidence="5">DUF1775 domain-containing protein</fullName>
    </recommendedName>
</protein>
<name>A0ABU3WKU1_9NOCA</name>
<feature type="signal peptide" evidence="2">
    <location>
        <begin position="1"/>
        <end position="28"/>
    </location>
</feature>
<organism evidence="3 4">
    <name type="scientific">Rhodococcus zopfii</name>
    <dbReference type="NCBI Taxonomy" id="43772"/>
    <lineage>
        <taxon>Bacteria</taxon>
        <taxon>Bacillati</taxon>
        <taxon>Actinomycetota</taxon>
        <taxon>Actinomycetes</taxon>
        <taxon>Mycobacteriales</taxon>
        <taxon>Nocardiaceae</taxon>
        <taxon>Rhodococcus</taxon>
    </lineage>
</organism>
<evidence type="ECO:0000313" key="3">
    <source>
        <dbReference type="EMBL" id="MDV2474244.1"/>
    </source>
</evidence>
<sequence length="200" mass="20136">MTMSVKKAAVIVLGAATLTVLAPATAVAAGSPEVSVSAQPGSVRVDFDFRGVDVALGVTCITYVVAQQGTVDSAEPSARLDAQPAGSSFSISNTRTSSATYVDESGPVSASPRAITPGTYDVFWGCQDADGQQWENIYGPSGRPFASPITVTVPGETGAGVAPAAPGKPPVPAAPEDLVTQGLQTLATLVGTTVLQHPVP</sequence>
<feature type="chain" id="PRO_5046079345" description="DUF1775 domain-containing protein" evidence="2">
    <location>
        <begin position="29"/>
        <end position="200"/>
    </location>
</feature>
<evidence type="ECO:0008006" key="5">
    <source>
        <dbReference type="Google" id="ProtNLM"/>
    </source>
</evidence>